<evidence type="ECO:0000256" key="1">
    <source>
        <dbReference type="SAM" id="MobiDB-lite"/>
    </source>
</evidence>
<proteinExistence type="predicted"/>
<evidence type="ECO:0000313" key="2">
    <source>
        <dbReference type="EMBL" id="CBY33327.1"/>
    </source>
</evidence>
<protein>
    <submittedName>
        <fullName evidence="2">Uncharacterized protein</fullName>
    </submittedName>
</protein>
<dbReference type="Proteomes" id="UP000011014">
    <property type="component" value="Unassembled WGS sequence"/>
</dbReference>
<dbReference type="EMBL" id="FN654409">
    <property type="protein sequence ID" value="CBY33327.1"/>
    <property type="molecule type" value="Genomic_DNA"/>
</dbReference>
<gene>
    <name evidence="2" type="ORF">GSOID_T00021231001</name>
</gene>
<organism evidence="2">
    <name type="scientific">Oikopleura dioica</name>
    <name type="common">Tunicate</name>
    <dbReference type="NCBI Taxonomy" id="34765"/>
    <lineage>
        <taxon>Eukaryota</taxon>
        <taxon>Metazoa</taxon>
        <taxon>Chordata</taxon>
        <taxon>Tunicata</taxon>
        <taxon>Appendicularia</taxon>
        <taxon>Copelata</taxon>
        <taxon>Oikopleuridae</taxon>
        <taxon>Oikopleura</taxon>
    </lineage>
</organism>
<reference evidence="2" key="1">
    <citation type="journal article" date="2010" name="Science">
        <title>Plasticity of animal genome architecture unmasked by rapid evolution of a pelagic tunicate.</title>
        <authorList>
            <person name="Denoeud F."/>
            <person name="Henriet S."/>
            <person name="Mungpakdee S."/>
            <person name="Aury J.M."/>
            <person name="Da Silva C."/>
            <person name="Brinkmann H."/>
            <person name="Mikhaleva J."/>
            <person name="Olsen L.C."/>
            <person name="Jubin C."/>
            <person name="Canestro C."/>
            <person name="Bouquet J.M."/>
            <person name="Danks G."/>
            <person name="Poulain J."/>
            <person name="Campsteijn C."/>
            <person name="Adamski M."/>
            <person name="Cross I."/>
            <person name="Yadetie F."/>
            <person name="Muffato M."/>
            <person name="Louis A."/>
            <person name="Butcher S."/>
            <person name="Tsagkogeorga G."/>
            <person name="Konrad A."/>
            <person name="Singh S."/>
            <person name="Jensen M.F."/>
            <person name="Cong E.H."/>
            <person name="Eikeseth-Otteraa H."/>
            <person name="Noel B."/>
            <person name="Anthouard V."/>
            <person name="Porcel B.M."/>
            <person name="Kachouri-Lafond R."/>
            <person name="Nishino A."/>
            <person name="Ugolini M."/>
            <person name="Chourrout P."/>
            <person name="Nishida H."/>
            <person name="Aasland R."/>
            <person name="Huzurbazar S."/>
            <person name="Westhof E."/>
            <person name="Delsuc F."/>
            <person name="Lehrach H."/>
            <person name="Reinhardt R."/>
            <person name="Weissenbach J."/>
            <person name="Roy S.W."/>
            <person name="Artiguenave F."/>
            <person name="Postlethwait J.H."/>
            <person name="Manak J.R."/>
            <person name="Thompson E.M."/>
            <person name="Jaillon O."/>
            <person name="Du Pasquier L."/>
            <person name="Boudinot P."/>
            <person name="Liberles D.A."/>
            <person name="Volff J.N."/>
            <person name="Philippe H."/>
            <person name="Lenhard B."/>
            <person name="Roest Crollius H."/>
            <person name="Wincker P."/>
            <person name="Chourrout D."/>
        </authorList>
    </citation>
    <scope>NUCLEOTIDE SEQUENCE [LARGE SCALE GENOMIC DNA]</scope>
</reference>
<name>E4YCR0_OIKDI</name>
<accession>E4YCR0</accession>
<sequence length="431" mass="49565">MGASQSLVKAVPGISEDGDGHRKPQRTWKRPESFSMSNGPSAKRPATTPLLKLRSPASRPAWSSARLKSNQLLERRYKKAWNKILPNLNTADRFAIYNTNPHFRVEHNEHLEQFAAKEVEKVSLRLFGNDAAASGGGRSLARSYDNSDWGLYRAFVWINEQTYNSVYTFLRYCLRERRHPSSLSMFLKAIKLSKLIKMDRIPLYAQNLRYLFNRTSIETCELTESVDWYIAFDPHTDQLLVLDLSSGFIEMQKQVYCIHQDSLSYGYHHLEALLSGIYLKDNICVIFNDLLHSTRLNVIDLAAEKVRRIDADFIALFDDSRLSTFKKVQEKLTFMLNQKIFKSSIAETIEDFPIDEWKKLKTTAATLISFKMDDEKSLKCEVMFTMKATSLPEFPASFKFCSIFTVRENDIVSVSSVFKCFEKAVEQITSS</sequence>
<feature type="region of interest" description="Disordered" evidence="1">
    <location>
        <begin position="1"/>
        <end position="49"/>
    </location>
</feature>
<dbReference type="AlphaFoldDB" id="E4YCR0"/>